<dbReference type="OrthoDB" id="9778364at2"/>
<dbReference type="AlphaFoldDB" id="A0A7U8C621"/>
<dbReference type="InterPro" id="IPR003593">
    <property type="entry name" value="AAA+_ATPase"/>
</dbReference>
<sequence>MDLFSQAPAYEPLAAKMRPQSLAEYCGQAHLLGRDKPLRTALEQGSAHSMIFWGPPGVGKTTLAKLIAHHVDAHFLTLSAVLSGVKDIRVAVEQAKQHSAQTGRKTILFVDEVHRFNKSQQDAFLPYIEDGTIIFVGATTENPSFELNNALLSRARVYLLRSLEATDILNVLNRALDDQERGYGQRKLNISDEMLNRLAQAADGDARRSLNLLEIAADLAVKQDDGSELINESVLEEVLSSTGRRYDKQGDLFYDMISAFHKSVRGSSPDGALYWYCRMLDGGCDPLYVARRLVAIASEDIGNADPRAMQVAISAWDAFERVGPAEGERAIAQAAVYCACAPKSNALYMAFNQCLAAVKSQPSFEVPVHLINAPTSLMKEMGYGDEYRYAHNEPDAYAAGENYLPPEIADEQWYYPEPRGLEIKIQEKLRHLKQKDQHSPQQRYSDLDRSKD</sequence>
<evidence type="ECO:0000256" key="6">
    <source>
        <dbReference type="ARBA" id="ARBA00022840"/>
    </source>
</evidence>
<proteinExistence type="inferred from homology"/>
<feature type="domain" description="AAA+ ATPase" evidence="8">
    <location>
        <begin position="46"/>
        <end position="163"/>
    </location>
</feature>
<dbReference type="Gene3D" id="3.40.50.300">
    <property type="entry name" value="P-loop containing nucleotide triphosphate hydrolases"/>
    <property type="match status" value="1"/>
</dbReference>
<dbReference type="FunFam" id="1.20.272.10:FF:000001">
    <property type="entry name" value="Putative AAA family ATPase"/>
    <property type="match status" value="1"/>
</dbReference>
<keyword evidence="6" id="KW-0067">ATP-binding</keyword>
<dbReference type="Pfam" id="PF16193">
    <property type="entry name" value="AAA_assoc_2"/>
    <property type="match status" value="1"/>
</dbReference>
<evidence type="ECO:0000256" key="1">
    <source>
        <dbReference type="ARBA" id="ARBA00002393"/>
    </source>
</evidence>
<protein>
    <recommendedName>
        <fullName evidence="3">Replication-associated recombination protein A</fullName>
    </recommendedName>
</protein>
<dbReference type="CDD" id="cd00009">
    <property type="entry name" value="AAA"/>
    <property type="match status" value="1"/>
</dbReference>
<dbReference type="GO" id="GO:0006261">
    <property type="term" value="P:DNA-templated DNA replication"/>
    <property type="evidence" value="ECO:0007669"/>
    <property type="project" value="TreeGrafter"/>
</dbReference>
<dbReference type="FunFam" id="1.10.8.60:FF:000029">
    <property type="entry name" value="Replication-associated recombination protein A"/>
    <property type="match status" value="1"/>
</dbReference>
<feature type="region of interest" description="Disordered" evidence="7">
    <location>
        <begin position="431"/>
        <end position="452"/>
    </location>
</feature>
<evidence type="ECO:0000259" key="8">
    <source>
        <dbReference type="SMART" id="SM00382"/>
    </source>
</evidence>
<keyword evidence="10" id="KW-1185">Reference proteome</keyword>
<comment type="caution">
    <text evidence="9">The sequence shown here is derived from an EMBL/GenBank/DDBJ whole genome shotgun (WGS) entry which is preliminary data.</text>
</comment>
<dbReference type="GO" id="GO:0008047">
    <property type="term" value="F:enzyme activator activity"/>
    <property type="evidence" value="ECO:0007669"/>
    <property type="project" value="TreeGrafter"/>
</dbReference>
<dbReference type="FunFam" id="3.40.50.300:FF:000137">
    <property type="entry name" value="Replication-associated recombination protein A"/>
    <property type="match status" value="1"/>
</dbReference>
<dbReference type="InterPro" id="IPR032423">
    <property type="entry name" value="AAA_assoc_2"/>
</dbReference>
<keyword evidence="4" id="KW-0235">DNA replication</keyword>
<dbReference type="GO" id="GO:0003677">
    <property type="term" value="F:DNA binding"/>
    <property type="evidence" value="ECO:0007669"/>
    <property type="project" value="InterPro"/>
</dbReference>
<dbReference type="Gene3D" id="1.10.8.60">
    <property type="match status" value="1"/>
</dbReference>
<dbReference type="PANTHER" id="PTHR13779">
    <property type="entry name" value="WERNER HELICASE-INTERACTING PROTEIN 1 FAMILY MEMBER"/>
    <property type="match status" value="1"/>
</dbReference>
<dbReference type="EMBL" id="AAOW01000004">
    <property type="protein sequence ID" value="EAR62177.1"/>
    <property type="molecule type" value="Genomic_DNA"/>
</dbReference>
<organism evidence="9 10">
    <name type="scientific">Neptuniibacter caesariensis</name>
    <dbReference type="NCBI Taxonomy" id="207954"/>
    <lineage>
        <taxon>Bacteria</taxon>
        <taxon>Pseudomonadati</taxon>
        <taxon>Pseudomonadota</taxon>
        <taxon>Gammaproteobacteria</taxon>
        <taxon>Oceanospirillales</taxon>
        <taxon>Oceanospirillaceae</taxon>
        <taxon>Neptuniibacter</taxon>
    </lineage>
</organism>
<comment type="function">
    <text evidence="1">DNA-dependent ATPase that plays important roles in cellular responses to stalled DNA replication processes.</text>
</comment>
<dbReference type="InterPro" id="IPR051314">
    <property type="entry name" value="AAA_ATPase_RarA/MGS1/WRNIP1"/>
</dbReference>
<evidence type="ECO:0000256" key="4">
    <source>
        <dbReference type="ARBA" id="ARBA00022705"/>
    </source>
</evidence>
<dbReference type="Gene3D" id="1.20.272.10">
    <property type="match status" value="1"/>
</dbReference>
<dbReference type="SUPFAM" id="SSF48019">
    <property type="entry name" value="post-AAA+ oligomerization domain-like"/>
    <property type="match status" value="1"/>
</dbReference>
<dbReference type="Proteomes" id="UP000002171">
    <property type="component" value="Unassembled WGS sequence"/>
</dbReference>
<gene>
    <name evidence="9" type="ORF">MED92_10739</name>
</gene>
<evidence type="ECO:0000256" key="3">
    <source>
        <dbReference type="ARBA" id="ARBA00020776"/>
    </source>
</evidence>
<dbReference type="Pfam" id="PF00004">
    <property type="entry name" value="AAA"/>
    <property type="match status" value="1"/>
</dbReference>
<evidence type="ECO:0000313" key="9">
    <source>
        <dbReference type="EMBL" id="EAR62177.1"/>
    </source>
</evidence>
<evidence type="ECO:0000256" key="5">
    <source>
        <dbReference type="ARBA" id="ARBA00022741"/>
    </source>
</evidence>
<dbReference type="SUPFAM" id="SSF52540">
    <property type="entry name" value="P-loop containing nucleoside triphosphate hydrolases"/>
    <property type="match status" value="1"/>
</dbReference>
<accession>A0A7U8C621</accession>
<dbReference type="Gene3D" id="1.10.3710.10">
    <property type="entry name" value="DNA polymerase III clamp loader subunits, C-terminal domain"/>
    <property type="match status" value="1"/>
</dbReference>
<evidence type="ECO:0000256" key="7">
    <source>
        <dbReference type="SAM" id="MobiDB-lite"/>
    </source>
</evidence>
<keyword evidence="5" id="KW-0547">Nucleotide-binding</keyword>
<dbReference type="InterPro" id="IPR027417">
    <property type="entry name" value="P-loop_NTPase"/>
</dbReference>
<dbReference type="CDD" id="cd18139">
    <property type="entry name" value="HLD_clamp_RarA"/>
    <property type="match status" value="1"/>
</dbReference>
<reference evidence="9 10" key="1">
    <citation type="submission" date="2006-02" db="EMBL/GenBank/DDBJ databases">
        <authorList>
            <person name="Pinhassi J."/>
            <person name="Pedros-Alio C."/>
            <person name="Ferriera S."/>
            <person name="Johnson J."/>
            <person name="Kravitz S."/>
            <person name="Halpern A."/>
            <person name="Remington K."/>
            <person name="Beeson K."/>
            <person name="Tran B."/>
            <person name="Rogers Y.-H."/>
            <person name="Friedman R."/>
            <person name="Venter J.C."/>
        </authorList>
    </citation>
    <scope>NUCLEOTIDE SEQUENCE [LARGE SCALE GENOMIC DNA]</scope>
    <source>
        <strain evidence="9 10">MED92</strain>
    </source>
</reference>
<dbReference type="PANTHER" id="PTHR13779:SF7">
    <property type="entry name" value="ATPASE WRNIP1"/>
    <property type="match status" value="1"/>
</dbReference>
<dbReference type="GO" id="GO:0000731">
    <property type="term" value="P:DNA synthesis involved in DNA repair"/>
    <property type="evidence" value="ECO:0007669"/>
    <property type="project" value="TreeGrafter"/>
</dbReference>
<dbReference type="InterPro" id="IPR021886">
    <property type="entry name" value="MgsA_C"/>
</dbReference>
<dbReference type="InterPro" id="IPR003959">
    <property type="entry name" value="ATPase_AAA_core"/>
</dbReference>
<dbReference type="Pfam" id="PF12002">
    <property type="entry name" value="MgsA_C"/>
    <property type="match status" value="1"/>
</dbReference>
<dbReference type="InterPro" id="IPR008921">
    <property type="entry name" value="DNA_pol3_clamp-load_cplx_C"/>
</dbReference>
<evidence type="ECO:0000313" key="10">
    <source>
        <dbReference type="Proteomes" id="UP000002171"/>
    </source>
</evidence>
<evidence type="ECO:0000256" key="2">
    <source>
        <dbReference type="ARBA" id="ARBA00008959"/>
    </source>
</evidence>
<dbReference type="GO" id="GO:0016887">
    <property type="term" value="F:ATP hydrolysis activity"/>
    <property type="evidence" value="ECO:0007669"/>
    <property type="project" value="InterPro"/>
</dbReference>
<dbReference type="GO" id="GO:0005524">
    <property type="term" value="F:ATP binding"/>
    <property type="evidence" value="ECO:0007669"/>
    <property type="project" value="UniProtKB-KW"/>
</dbReference>
<dbReference type="SMART" id="SM00382">
    <property type="entry name" value="AAA"/>
    <property type="match status" value="1"/>
</dbReference>
<comment type="similarity">
    <text evidence="2">Belongs to the AAA ATPase family. RarA/MGS1/WRNIP1 subfamily.</text>
</comment>
<dbReference type="GO" id="GO:0017116">
    <property type="term" value="F:single-stranded DNA helicase activity"/>
    <property type="evidence" value="ECO:0007669"/>
    <property type="project" value="TreeGrafter"/>
</dbReference>
<name>A0A7U8C621_NEPCE</name>